<accession>A0ABT0GL53</accession>
<dbReference type="InterPro" id="IPR002545">
    <property type="entry name" value="CheW-lke_dom"/>
</dbReference>
<dbReference type="Proteomes" id="UP001431449">
    <property type="component" value="Unassembled WGS sequence"/>
</dbReference>
<feature type="region of interest" description="Disordered" evidence="4">
    <location>
        <begin position="237"/>
        <end position="267"/>
    </location>
</feature>
<dbReference type="SUPFAM" id="SSF50341">
    <property type="entry name" value="CheW-like"/>
    <property type="match status" value="1"/>
</dbReference>
<comment type="subcellular location">
    <subcellularLocation>
        <location evidence="1">Cytoplasm</location>
    </subcellularLocation>
</comment>
<keyword evidence="7" id="KW-1185">Reference proteome</keyword>
<dbReference type="Pfam" id="PF01584">
    <property type="entry name" value="CheW"/>
    <property type="match status" value="1"/>
</dbReference>
<feature type="compositionally biased region" description="Low complexity" evidence="4">
    <location>
        <begin position="194"/>
        <end position="212"/>
    </location>
</feature>
<reference evidence="6" key="1">
    <citation type="submission" date="2022-04" db="EMBL/GenBank/DDBJ databases">
        <title>Lysobacter sp. CAU 1642 isolated from sea sand.</title>
        <authorList>
            <person name="Kim W."/>
        </authorList>
    </citation>
    <scope>NUCLEOTIDE SEQUENCE</scope>
    <source>
        <strain evidence="6">CAU 1642</strain>
    </source>
</reference>
<dbReference type="PROSITE" id="PS50851">
    <property type="entry name" value="CHEW"/>
    <property type="match status" value="1"/>
</dbReference>
<comment type="caution">
    <text evidence="6">The sequence shown here is derived from an EMBL/GenBank/DDBJ whole genome shotgun (WGS) entry which is preliminary data.</text>
</comment>
<dbReference type="Gene3D" id="2.40.50.180">
    <property type="entry name" value="CheA-289, Domain 4"/>
    <property type="match status" value="1"/>
</dbReference>
<dbReference type="PANTHER" id="PTHR22617:SF45">
    <property type="entry name" value="CHEMOTAXIS PROTEIN CHEW"/>
    <property type="match status" value="1"/>
</dbReference>
<evidence type="ECO:0000256" key="1">
    <source>
        <dbReference type="ARBA" id="ARBA00004496"/>
    </source>
</evidence>
<evidence type="ECO:0000259" key="5">
    <source>
        <dbReference type="PROSITE" id="PS50851"/>
    </source>
</evidence>
<feature type="region of interest" description="Disordered" evidence="4">
    <location>
        <begin position="146"/>
        <end position="175"/>
    </location>
</feature>
<evidence type="ECO:0000313" key="6">
    <source>
        <dbReference type="EMBL" id="MCK7595127.1"/>
    </source>
</evidence>
<evidence type="ECO:0000313" key="7">
    <source>
        <dbReference type="Proteomes" id="UP001431449"/>
    </source>
</evidence>
<keyword evidence="3" id="KW-0963">Cytoplasm</keyword>
<sequence length="437" mass="45310">MSSHDLIDDYLSELMDDPGKGDPRAAQHKPSGKQPAPSSDSQPDPEPAADGSDSPAAEQVEAPAGDPLAAFREGSPNISDDEFEAMLDALEGKPQADDEPSMTTTADADSDPEAAADARGDADPLAAFRQGSDEIGEDEFEAMLDAMQGKPSPGPAGAEGEAAGGDPLAAFRSGGDEIGEDEFEAMLDALEGKPVAAPQAPAEPAGQGDGDPLAAFRQGGDEISEDEFEAMLDALQGSGDAPATPAPAAAPAPARTRSPLPTPTGAASRAIEALLPPSEPAPAHGEPSAPSERRRRAEDKVAAWLRFNLARQSFAVEVLKVQEVLRVPLILPVRGTDEATLGVMNLRGQIVPVMDLAVRLGFPPTEPNEASRVIVLEEKGETLGLLVASVADVVNLSEGRMERISGTPSLLAAEVVRGVSRREGLIIIMLDASRLLA</sequence>
<dbReference type="InterPro" id="IPR039315">
    <property type="entry name" value="CheW"/>
</dbReference>
<name>A0ABT0GL53_9GAMM</name>
<protein>
    <recommendedName>
        <fullName evidence="2">Chemotaxis protein CheW</fullName>
    </recommendedName>
</protein>
<dbReference type="PANTHER" id="PTHR22617">
    <property type="entry name" value="CHEMOTAXIS SENSOR HISTIDINE KINASE-RELATED"/>
    <property type="match status" value="1"/>
</dbReference>
<feature type="compositionally biased region" description="Low complexity" evidence="4">
    <location>
        <begin position="149"/>
        <end position="170"/>
    </location>
</feature>
<evidence type="ECO:0000256" key="4">
    <source>
        <dbReference type="SAM" id="MobiDB-lite"/>
    </source>
</evidence>
<feature type="region of interest" description="Disordered" evidence="4">
    <location>
        <begin position="191"/>
        <end position="218"/>
    </location>
</feature>
<dbReference type="RefSeq" id="WP_248210891.1">
    <property type="nucleotide sequence ID" value="NZ_JALNMH010000014.1"/>
</dbReference>
<dbReference type="EMBL" id="JALNMH010000014">
    <property type="protein sequence ID" value="MCK7595127.1"/>
    <property type="molecule type" value="Genomic_DNA"/>
</dbReference>
<proteinExistence type="predicted"/>
<evidence type="ECO:0000256" key="2">
    <source>
        <dbReference type="ARBA" id="ARBA00021483"/>
    </source>
</evidence>
<dbReference type="InterPro" id="IPR036061">
    <property type="entry name" value="CheW-like_dom_sf"/>
</dbReference>
<dbReference type="Gene3D" id="2.30.30.40">
    <property type="entry name" value="SH3 Domains"/>
    <property type="match status" value="1"/>
</dbReference>
<evidence type="ECO:0000256" key="3">
    <source>
        <dbReference type="ARBA" id="ARBA00022490"/>
    </source>
</evidence>
<feature type="region of interest" description="Disordered" evidence="4">
    <location>
        <begin position="276"/>
        <end position="295"/>
    </location>
</feature>
<gene>
    <name evidence="6" type="ORF">M0G41_15780</name>
</gene>
<dbReference type="SMART" id="SM00260">
    <property type="entry name" value="CheW"/>
    <property type="match status" value="1"/>
</dbReference>
<organism evidence="6 7">
    <name type="scientific">Pseudomarimonas salicorniae</name>
    <dbReference type="NCBI Taxonomy" id="2933270"/>
    <lineage>
        <taxon>Bacteria</taxon>
        <taxon>Pseudomonadati</taxon>
        <taxon>Pseudomonadota</taxon>
        <taxon>Gammaproteobacteria</taxon>
        <taxon>Lysobacterales</taxon>
        <taxon>Lysobacteraceae</taxon>
        <taxon>Pseudomarimonas</taxon>
    </lineage>
</organism>
<feature type="region of interest" description="Disordered" evidence="4">
    <location>
        <begin position="1"/>
        <end position="123"/>
    </location>
</feature>
<feature type="domain" description="CheW-like" evidence="5">
    <location>
        <begin position="301"/>
        <end position="437"/>
    </location>
</feature>